<dbReference type="SUPFAM" id="SSF53223">
    <property type="entry name" value="Aminoacid dehydrogenase-like, N-terminal domain"/>
    <property type="match status" value="1"/>
</dbReference>
<comment type="similarity">
    <text evidence="1 3 7">Belongs to the Glu/Leu/Phe/Val dehydrogenases family.</text>
</comment>
<dbReference type="RefSeq" id="WP_206292715.1">
    <property type="nucleotide sequence ID" value="NZ_CP063458.1"/>
</dbReference>
<keyword evidence="5" id="KW-0547">Nucleotide-binding</keyword>
<keyword evidence="2 3" id="KW-0560">Oxidoreductase</keyword>
<dbReference type="InterPro" id="IPR033922">
    <property type="entry name" value="NAD_bind_Glu_DH"/>
</dbReference>
<proteinExistence type="inferred from homology"/>
<name>A0A7M2WW78_9BACT</name>
<keyword evidence="10" id="KW-1185">Reference proteome</keyword>
<dbReference type="SUPFAM" id="SSF51735">
    <property type="entry name" value="NAD(P)-binding Rossmann-fold domains"/>
    <property type="match status" value="1"/>
</dbReference>
<feature type="active site" description="Proton donor" evidence="4">
    <location>
        <position position="125"/>
    </location>
</feature>
<evidence type="ECO:0000256" key="1">
    <source>
        <dbReference type="ARBA" id="ARBA00006382"/>
    </source>
</evidence>
<dbReference type="PANTHER" id="PTHR11606">
    <property type="entry name" value="GLUTAMATE DEHYDROGENASE"/>
    <property type="match status" value="1"/>
</dbReference>
<evidence type="ECO:0000256" key="5">
    <source>
        <dbReference type="PIRSR" id="PIRSR000185-2"/>
    </source>
</evidence>
<dbReference type="CDD" id="cd01076">
    <property type="entry name" value="NAD_bind_1_Glu_DH"/>
    <property type="match status" value="1"/>
</dbReference>
<dbReference type="PROSITE" id="PS00074">
    <property type="entry name" value="GLFV_DEHYDROGENASE"/>
    <property type="match status" value="1"/>
</dbReference>
<dbReference type="KEGG" id="hbs:IPV69_26325"/>
<dbReference type="InterPro" id="IPR014362">
    <property type="entry name" value="Glu_DH"/>
</dbReference>
<evidence type="ECO:0000259" key="8">
    <source>
        <dbReference type="SMART" id="SM00839"/>
    </source>
</evidence>
<dbReference type="PRINTS" id="PR00082">
    <property type="entry name" value="GLFDHDRGNASE"/>
</dbReference>
<feature type="binding site" evidence="5">
    <location>
        <position position="240"/>
    </location>
    <ligand>
        <name>NAD(+)</name>
        <dbReference type="ChEBI" id="CHEBI:57540"/>
    </ligand>
</feature>
<dbReference type="InterPro" id="IPR006096">
    <property type="entry name" value="Glu/Leu/Phe/Val/Trp_DH_C"/>
</dbReference>
<feature type="binding site" evidence="5">
    <location>
        <position position="370"/>
    </location>
    <ligand>
        <name>substrate</name>
    </ligand>
</feature>
<feature type="binding site" evidence="5">
    <location>
        <position position="113"/>
    </location>
    <ligand>
        <name>substrate</name>
    </ligand>
</feature>
<feature type="domain" description="Glutamate/phenylalanine/leucine/valine/L-tryptophan dehydrogenase C-terminal" evidence="8">
    <location>
        <begin position="202"/>
        <end position="434"/>
    </location>
</feature>
<accession>A0A7M2WW78</accession>
<dbReference type="SMART" id="SM00839">
    <property type="entry name" value="ELFV_dehydrog"/>
    <property type="match status" value="1"/>
</dbReference>
<dbReference type="PANTHER" id="PTHR11606:SF13">
    <property type="entry name" value="GLUTAMATE DEHYDROGENASE 1, MITOCHONDRIAL"/>
    <property type="match status" value="1"/>
</dbReference>
<dbReference type="GO" id="GO:0000166">
    <property type="term" value="F:nucleotide binding"/>
    <property type="evidence" value="ECO:0007669"/>
    <property type="project" value="UniProtKB-KW"/>
</dbReference>
<gene>
    <name evidence="9" type="ORF">IPV69_26325</name>
</gene>
<feature type="binding site" evidence="5">
    <location>
        <position position="209"/>
    </location>
    <ligand>
        <name>NAD(+)</name>
        <dbReference type="ChEBI" id="CHEBI:57540"/>
    </ligand>
</feature>
<dbReference type="PIRSF" id="PIRSF000185">
    <property type="entry name" value="Glu_DH"/>
    <property type="match status" value="1"/>
</dbReference>
<dbReference type="InterPro" id="IPR033524">
    <property type="entry name" value="Glu/Leu/Phe/Val_DH_AS"/>
</dbReference>
<evidence type="ECO:0000256" key="2">
    <source>
        <dbReference type="ARBA" id="ARBA00023002"/>
    </source>
</evidence>
<protein>
    <recommendedName>
        <fullName evidence="3">Glutamate dehydrogenase</fullName>
    </recommendedName>
</protein>
<dbReference type="InterPro" id="IPR006097">
    <property type="entry name" value="Glu/Leu/Phe/Val/Trp_DH_dimer"/>
</dbReference>
<dbReference type="InterPro" id="IPR046346">
    <property type="entry name" value="Aminoacid_DH-like_N_sf"/>
</dbReference>
<dbReference type="Pfam" id="PF02812">
    <property type="entry name" value="ELFV_dehydrog_N"/>
    <property type="match status" value="1"/>
</dbReference>
<evidence type="ECO:0000256" key="4">
    <source>
        <dbReference type="PIRSR" id="PIRSR000185-1"/>
    </source>
</evidence>
<dbReference type="InterPro" id="IPR036291">
    <property type="entry name" value="NAD(P)-bd_dom_sf"/>
</dbReference>
<keyword evidence="5" id="KW-0520">NAD</keyword>
<dbReference type="GO" id="GO:0004352">
    <property type="term" value="F:glutamate dehydrogenase (NAD+) activity"/>
    <property type="evidence" value="ECO:0007669"/>
    <property type="project" value="TreeGrafter"/>
</dbReference>
<evidence type="ECO:0000313" key="9">
    <source>
        <dbReference type="EMBL" id="QOV89663.1"/>
    </source>
</evidence>
<dbReference type="GO" id="GO:0006538">
    <property type="term" value="P:L-glutamate catabolic process"/>
    <property type="evidence" value="ECO:0007669"/>
    <property type="project" value="TreeGrafter"/>
</dbReference>
<dbReference type="InterPro" id="IPR006095">
    <property type="entry name" value="Glu/Leu/Phe/Val/Trp_DH"/>
</dbReference>
<sequence>MTESTAPRRSYRAPDPGEHLWGASPIYRRTVENFNKAVEVLKLDANVAARLRRPERVLVVSVPVRMDDGHVEVFTGYRVQHNDSCGPYKGGIRYSVDVDLGEVCSLAMQMTWKTALVGLPLGGAKGGVSVDPRMLSYREVQDLTRRYTSEISPIIGPETDIPAPDMGTSERHMAWIMDTYSARQGKLSQGVVTGKPVDVGGSLLRREATGKGVVYCIDEAAKHLGIDVSKTTFAVHGFGNVGSVAALEMAARGAKCVAVADVGGALIDPRGLDVAAIVKYAETHNGTLDGFADGSRVADPLQALYAKCDVLIPAATGNVITGENAHKIDCRILAEGANAPTMVAADTELQNRGVFIIPDVLCNAGGVTVSYFEWVQGGMHFFWSADEIDQRLRSILTTAFARMLEEMKTSGTSTRVAALCLGIKRVDRVMRARGLFA</sequence>
<organism evidence="9 10">
    <name type="scientific">Humisphaera borealis</name>
    <dbReference type="NCBI Taxonomy" id="2807512"/>
    <lineage>
        <taxon>Bacteria</taxon>
        <taxon>Pseudomonadati</taxon>
        <taxon>Planctomycetota</taxon>
        <taxon>Phycisphaerae</taxon>
        <taxon>Tepidisphaerales</taxon>
        <taxon>Tepidisphaeraceae</taxon>
        <taxon>Humisphaera</taxon>
    </lineage>
</organism>
<evidence type="ECO:0000313" key="10">
    <source>
        <dbReference type="Proteomes" id="UP000593765"/>
    </source>
</evidence>
<dbReference type="Gene3D" id="3.40.50.720">
    <property type="entry name" value="NAD(P)-binding Rossmann-like Domain"/>
    <property type="match status" value="1"/>
</dbReference>
<dbReference type="AlphaFoldDB" id="A0A7M2WW78"/>
<evidence type="ECO:0000256" key="6">
    <source>
        <dbReference type="PIRSR" id="PIRSR000185-3"/>
    </source>
</evidence>
<evidence type="ECO:0000256" key="7">
    <source>
        <dbReference type="RuleBase" id="RU004417"/>
    </source>
</evidence>
<dbReference type="Proteomes" id="UP000593765">
    <property type="component" value="Chromosome"/>
</dbReference>
<feature type="site" description="Important for catalysis" evidence="6">
    <location>
        <position position="165"/>
    </location>
</feature>
<reference evidence="9 10" key="1">
    <citation type="submission" date="2020-10" db="EMBL/GenBank/DDBJ databases">
        <title>Wide distribution of Phycisphaera-like planctomycetes from WD2101 soil group in peatlands and genome analysis of the first cultivated representative.</title>
        <authorList>
            <person name="Dedysh S.N."/>
            <person name="Beletsky A.V."/>
            <person name="Ivanova A."/>
            <person name="Kulichevskaya I.S."/>
            <person name="Suzina N.E."/>
            <person name="Philippov D.A."/>
            <person name="Rakitin A.L."/>
            <person name="Mardanov A.V."/>
            <person name="Ravin N.V."/>
        </authorList>
    </citation>
    <scope>NUCLEOTIDE SEQUENCE [LARGE SCALE GENOMIC DNA]</scope>
    <source>
        <strain evidence="9 10">M1803</strain>
    </source>
</reference>
<evidence type="ECO:0000256" key="3">
    <source>
        <dbReference type="PIRNR" id="PIRNR000185"/>
    </source>
</evidence>
<dbReference type="Pfam" id="PF00208">
    <property type="entry name" value="ELFV_dehydrog"/>
    <property type="match status" value="1"/>
</dbReference>
<dbReference type="Gene3D" id="3.40.50.10860">
    <property type="entry name" value="Leucine Dehydrogenase, chain A, domain 1"/>
    <property type="match status" value="1"/>
</dbReference>
<dbReference type="EMBL" id="CP063458">
    <property type="protein sequence ID" value="QOV89663.1"/>
    <property type="molecule type" value="Genomic_DNA"/>
</dbReference>
<feature type="binding site" evidence="5">
    <location>
        <position position="89"/>
    </location>
    <ligand>
        <name>substrate</name>
    </ligand>
</feature>